<protein>
    <submittedName>
        <fullName evidence="1">Cytochrome P450</fullName>
    </submittedName>
</protein>
<evidence type="ECO:0000313" key="2">
    <source>
        <dbReference type="Proteomes" id="UP001432251"/>
    </source>
</evidence>
<dbReference type="EMBL" id="CP146022">
    <property type="protein sequence ID" value="WWQ63208.1"/>
    <property type="molecule type" value="Genomic_DNA"/>
</dbReference>
<name>A0ACD5ABG6_9ACTN</name>
<sequence>MTPPSQPSQSPTGFDSFGDPSAAPPPGCPAHALGPDGLRRLYGPEADEDLAAVYEKLRAEHGAVAPVLIHDDVRMWAVLGHSENLQMVRGTSQFNRDARNWTALKNGTVKPTHPLAPVFGWQPICSMAEGAEHLRLRGAVTAAVETIQHRALRRSINKATQEIINRFSERGTCEVVSEFAEHLPMMVMLDVLGAPEAYSERFVQAARDMLKGTETAIASNEFIMSILMDLAVRRRADPIEDDFTSGLIADAAGLTDDEVGQHLRLILIAAYEATANLIANVLRVVLTDPRFRAQLNGGQMTVPEAVEQSLWDEPPFSAMVGYFAKVDTELGGQYIRAGDGLIFGIQPGNVDPAVRPDPTAHMMGNRSHLAFGGGPHECPGQDIGRAIADIGVDAFLMRLPDAELSVPESELKWRSTILSRHLVALPVEFTPRAQQDVVTKPGTVPAQQRTDWQVSTPPPAQAQAMPAPAAPAPPPAAPAPERPHRKLGAWQRFLRWWRGY</sequence>
<evidence type="ECO:0000313" key="1">
    <source>
        <dbReference type="EMBL" id="WWQ63208.1"/>
    </source>
</evidence>
<proteinExistence type="predicted"/>
<reference evidence="1" key="1">
    <citation type="journal article" date="2025" name="Int. J. Syst. Evol. Microbiol.">
        <title>Streptomyces citrinus sp. nov., with yellow diffusible pigment.</title>
        <authorList>
            <person name="He Y."/>
            <person name="Yang E."/>
            <person name="Xu J."/>
            <person name="Sun Y."/>
            <person name="Sun L."/>
        </authorList>
    </citation>
    <scope>NUCLEOTIDE SEQUENCE</scope>
    <source>
        <strain evidence="1">Q6</strain>
    </source>
</reference>
<keyword evidence="2" id="KW-1185">Reference proteome</keyword>
<organism evidence="1 2">
    <name type="scientific">Streptomyces citrinus</name>
    <dbReference type="NCBI Taxonomy" id="3118173"/>
    <lineage>
        <taxon>Bacteria</taxon>
        <taxon>Bacillati</taxon>
        <taxon>Actinomycetota</taxon>
        <taxon>Actinomycetes</taxon>
        <taxon>Kitasatosporales</taxon>
        <taxon>Streptomycetaceae</taxon>
        <taxon>Streptomyces</taxon>
    </lineage>
</organism>
<accession>A0ACD5ABG6</accession>
<gene>
    <name evidence="1" type="ORF">V2W30_07520</name>
</gene>
<dbReference type="Proteomes" id="UP001432251">
    <property type="component" value="Chromosome"/>
</dbReference>